<feature type="transmembrane region" description="Helical" evidence="1">
    <location>
        <begin position="25"/>
        <end position="45"/>
    </location>
</feature>
<accession>A0A196SA26</accession>
<evidence type="ECO:0000256" key="1">
    <source>
        <dbReference type="SAM" id="Phobius"/>
    </source>
</evidence>
<keyword evidence="1" id="KW-0472">Membrane</keyword>
<evidence type="ECO:0008006" key="4">
    <source>
        <dbReference type="Google" id="ProtNLM"/>
    </source>
</evidence>
<keyword evidence="1" id="KW-1133">Transmembrane helix</keyword>
<name>A0A196SA26_BLAHN</name>
<sequence>MDAVAGSAVNGFFSKMCEDLKSFRLGVWAKYLSMLAALLMFLASFGFRAGFWLGLLNIIISLFLCMLEFLSCFKCFSQAKTIDEKLNPLRTPLYKGIIYVVAGLLYWKSGWLAAIIAMVSGVFYLLGSMLDKKGTDAKAPMV</sequence>
<evidence type="ECO:0000313" key="2">
    <source>
        <dbReference type="EMBL" id="OAO13186.1"/>
    </source>
</evidence>
<reference evidence="2 3" key="1">
    <citation type="submission" date="2016-05" db="EMBL/GenBank/DDBJ databases">
        <title>Nuclear genome of Blastocystis sp. subtype 1 NandII.</title>
        <authorList>
            <person name="Gentekaki E."/>
            <person name="Curtis B."/>
            <person name="Stairs C."/>
            <person name="Eme L."/>
            <person name="Herman E."/>
            <person name="Klimes V."/>
            <person name="Arias M.C."/>
            <person name="Elias M."/>
            <person name="Hilliou F."/>
            <person name="Klute M."/>
            <person name="Malik S.-B."/>
            <person name="Pightling A."/>
            <person name="Rachubinski R."/>
            <person name="Salas D."/>
            <person name="Schlacht A."/>
            <person name="Suga H."/>
            <person name="Archibald J."/>
            <person name="Ball S.G."/>
            <person name="Clark G."/>
            <person name="Dacks J."/>
            <person name="Van Der Giezen M."/>
            <person name="Tsaousis A."/>
            <person name="Roger A."/>
        </authorList>
    </citation>
    <scope>NUCLEOTIDE SEQUENCE [LARGE SCALE GENOMIC DNA]</scope>
    <source>
        <strain evidence="3">ATCC 50177 / NandII</strain>
    </source>
</reference>
<feature type="transmembrane region" description="Helical" evidence="1">
    <location>
        <begin position="51"/>
        <end position="76"/>
    </location>
</feature>
<proteinExistence type="predicted"/>
<feature type="transmembrane region" description="Helical" evidence="1">
    <location>
        <begin position="97"/>
        <end position="126"/>
    </location>
</feature>
<keyword evidence="1" id="KW-0812">Transmembrane</keyword>
<protein>
    <recommendedName>
        <fullName evidence="4">Golgi apparatus membrane protein TVP18</fullName>
    </recommendedName>
</protein>
<comment type="caution">
    <text evidence="2">The sequence shown here is derived from an EMBL/GenBank/DDBJ whole genome shotgun (WGS) entry which is preliminary data.</text>
</comment>
<dbReference type="Proteomes" id="UP000078348">
    <property type="component" value="Unassembled WGS sequence"/>
</dbReference>
<evidence type="ECO:0000313" key="3">
    <source>
        <dbReference type="Proteomes" id="UP000078348"/>
    </source>
</evidence>
<dbReference type="EMBL" id="LXWW01000453">
    <property type="protein sequence ID" value="OAO13186.1"/>
    <property type="molecule type" value="Genomic_DNA"/>
</dbReference>
<organism evidence="2 3">
    <name type="scientific">Blastocystis sp. subtype 1 (strain ATCC 50177 / NandII)</name>
    <dbReference type="NCBI Taxonomy" id="478820"/>
    <lineage>
        <taxon>Eukaryota</taxon>
        <taxon>Sar</taxon>
        <taxon>Stramenopiles</taxon>
        <taxon>Bigyra</taxon>
        <taxon>Opalozoa</taxon>
        <taxon>Opalinata</taxon>
        <taxon>Blastocystidae</taxon>
        <taxon>Blastocystis</taxon>
    </lineage>
</organism>
<gene>
    <name evidence="2" type="ORF">AV274_5128</name>
</gene>
<dbReference type="AlphaFoldDB" id="A0A196SA26"/>
<keyword evidence="3" id="KW-1185">Reference proteome</keyword>